<organism evidence="3 4">
    <name type="scientific">Aureobasidium melanogenum</name>
    <name type="common">Aureobasidium pullulans var. melanogenum</name>
    <dbReference type="NCBI Taxonomy" id="46634"/>
    <lineage>
        <taxon>Eukaryota</taxon>
        <taxon>Fungi</taxon>
        <taxon>Dikarya</taxon>
        <taxon>Ascomycota</taxon>
        <taxon>Pezizomycotina</taxon>
        <taxon>Dothideomycetes</taxon>
        <taxon>Dothideomycetidae</taxon>
        <taxon>Dothideales</taxon>
        <taxon>Saccotheciaceae</taxon>
        <taxon>Aureobasidium</taxon>
    </lineage>
</organism>
<sequence>MKTTTILTTLAVVLGANIDGVAATCFGSGDVFQDKGNARWHVGRACRGYDGNQGAFQGIFAPGEAKYACVQGTNTQKYEITVQNLNTGAAFDLGDGDCVLRLENEINGCDRGGESTVSGWRFRVDPNNELQPQPPPAQDLLLRQLAPPPARFQVRLPTWTTLTLVSVKINLPTLPRSINVVSNRTASKTDPRRGSGSAPTASRPSTPTKIGPLSRVTWTVGLDHDKPESKDLGTKCYLELKCINIQGQIQASSLELIQSLDCSKVPDQFHAVLDDTVEHKTQTAALEALDDHMSELWGAEWDQLHESFKDQSFDELRAMFNHPTTKNQSPSYKRMLRDAAWPAKLKEATFEQLWNMTRNSILRSCKSIYDRQPGSRTLPLT</sequence>
<dbReference type="Proteomes" id="UP000779574">
    <property type="component" value="Unassembled WGS sequence"/>
</dbReference>
<accession>A0A9P8JC32</accession>
<keyword evidence="2" id="KW-0732">Signal</keyword>
<dbReference type="OrthoDB" id="3770800at2759"/>
<comment type="caution">
    <text evidence="3">The sequence shown here is derived from an EMBL/GenBank/DDBJ whole genome shotgun (WGS) entry which is preliminary data.</text>
</comment>
<feature type="non-terminal residue" evidence="3">
    <location>
        <position position="381"/>
    </location>
</feature>
<evidence type="ECO:0000256" key="2">
    <source>
        <dbReference type="SAM" id="SignalP"/>
    </source>
</evidence>
<name>A0A9P8JC32_AURME</name>
<proteinExistence type="predicted"/>
<gene>
    <name evidence="3" type="ORF">KCU76_g4618</name>
</gene>
<dbReference type="AlphaFoldDB" id="A0A9P8JC32"/>
<evidence type="ECO:0000313" key="4">
    <source>
        <dbReference type="Proteomes" id="UP000779574"/>
    </source>
</evidence>
<feature type="region of interest" description="Disordered" evidence="1">
    <location>
        <begin position="182"/>
        <end position="212"/>
    </location>
</feature>
<feature type="signal peptide" evidence="2">
    <location>
        <begin position="1"/>
        <end position="23"/>
    </location>
</feature>
<evidence type="ECO:0000313" key="3">
    <source>
        <dbReference type="EMBL" id="KAG9695280.1"/>
    </source>
</evidence>
<feature type="chain" id="PRO_5040447870" evidence="2">
    <location>
        <begin position="24"/>
        <end position="381"/>
    </location>
</feature>
<dbReference type="EMBL" id="JAHFXF010000135">
    <property type="protein sequence ID" value="KAG9695280.1"/>
    <property type="molecule type" value="Genomic_DNA"/>
</dbReference>
<reference evidence="3" key="1">
    <citation type="journal article" date="2021" name="J Fungi (Basel)">
        <title>Virulence traits and population genomics of the black yeast Aureobasidium melanogenum.</title>
        <authorList>
            <person name="Cernosa A."/>
            <person name="Sun X."/>
            <person name="Gostincar C."/>
            <person name="Fang C."/>
            <person name="Gunde-Cimerman N."/>
            <person name="Song Z."/>
        </authorList>
    </citation>
    <scope>NUCLEOTIDE SEQUENCE</scope>
    <source>
        <strain evidence="3">EXF-9911</strain>
    </source>
</reference>
<evidence type="ECO:0000256" key="1">
    <source>
        <dbReference type="SAM" id="MobiDB-lite"/>
    </source>
</evidence>
<protein>
    <submittedName>
        <fullName evidence="3">Uncharacterized protein</fullName>
    </submittedName>
</protein>
<reference evidence="3" key="2">
    <citation type="submission" date="2021-08" db="EMBL/GenBank/DDBJ databases">
        <authorList>
            <person name="Gostincar C."/>
            <person name="Sun X."/>
            <person name="Song Z."/>
            <person name="Gunde-Cimerman N."/>
        </authorList>
    </citation>
    <scope>NUCLEOTIDE SEQUENCE</scope>
    <source>
        <strain evidence="3">EXF-9911</strain>
    </source>
</reference>
<feature type="compositionally biased region" description="Polar residues" evidence="1">
    <location>
        <begin position="197"/>
        <end position="208"/>
    </location>
</feature>